<accession>A0A6J4IL30</accession>
<dbReference type="InterPro" id="IPR017850">
    <property type="entry name" value="Alkaline_phosphatase_core_sf"/>
</dbReference>
<dbReference type="PANTHER" id="PTHR42693">
    <property type="entry name" value="ARYLSULFATASE FAMILY MEMBER"/>
    <property type="match status" value="1"/>
</dbReference>
<feature type="compositionally biased region" description="Basic and acidic residues" evidence="3">
    <location>
        <begin position="501"/>
        <end position="514"/>
    </location>
</feature>
<name>A0A6J4IL30_9CHLR</name>
<evidence type="ECO:0000256" key="3">
    <source>
        <dbReference type="SAM" id="MobiDB-lite"/>
    </source>
</evidence>
<evidence type="ECO:0000313" key="5">
    <source>
        <dbReference type="EMBL" id="CAA9254632.1"/>
    </source>
</evidence>
<dbReference type="InterPro" id="IPR000917">
    <property type="entry name" value="Sulfatase_N"/>
</dbReference>
<dbReference type="SUPFAM" id="SSF53649">
    <property type="entry name" value="Alkaline phosphatase-like"/>
    <property type="match status" value="1"/>
</dbReference>
<sequence>MPDTPDARPNVLFIMSDQQQYATAGPAAAGRSPHLERLAQEGAWCRRGYTVTNPCAPARVSIVTGLYPHRHGVLNNLHVPYAIAREARPDCDSWGRRLTDAGYRMRYVGKWHAGYDRGPADLGFDTQPRTFDAAAYRQRLGLPDGSQRHAAGAAAGPGPDVWGFHDAAGVYWRHYGRQPGPPEATATAMQAEAGIEQLRALSSESGVAAAAPWCLWMNFTGPHNPYVVPEPYASMYHWRDVPVPASFDDDPSAKPAYVRKVRHRWFRDITEEHTRKAIAHYWGYCTMIDHYVGQVLAALDETGQAENTIVVYTSDHGDMMGAHNLWFKDVYGYEETHRMPFILRWPRGIAPGTVIDDFVRTLDLGPTFLDAAGAEPLDPCHGVSLLPLLRGEPGAAERLEHQELFVEEHGNIFYFVMRQVCDGRFKLTWNAADVDELYDLQDDPHEMRNLAEPPQPAHQAEYLRLCDRLWDWMLRLEDPYAGRQYAANVTLPRSTPPPMRPDARGRVAAETGHI</sequence>
<reference evidence="5" key="1">
    <citation type="submission" date="2020-02" db="EMBL/GenBank/DDBJ databases">
        <authorList>
            <person name="Meier V. D."/>
        </authorList>
    </citation>
    <scope>NUCLEOTIDE SEQUENCE</scope>
    <source>
        <strain evidence="5">AVDCRST_MAG77</strain>
    </source>
</reference>
<comment type="similarity">
    <text evidence="1">Belongs to the sulfatase family.</text>
</comment>
<proteinExistence type="inferred from homology"/>
<dbReference type="EC" id="3.1.6.6" evidence="5"/>
<evidence type="ECO:0000259" key="4">
    <source>
        <dbReference type="Pfam" id="PF00884"/>
    </source>
</evidence>
<dbReference type="InterPro" id="IPR050738">
    <property type="entry name" value="Sulfatase"/>
</dbReference>
<feature type="region of interest" description="Disordered" evidence="3">
    <location>
        <begin position="491"/>
        <end position="514"/>
    </location>
</feature>
<gene>
    <name evidence="5" type="ORF">AVDCRST_MAG77-2375</name>
</gene>
<dbReference type="AlphaFoldDB" id="A0A6J4IL30"/>
<dbReference type="GO" id="GO:0004065">
    <property type="term" value="F:arylsulfatase activity"/>
    <property type="evidence" value="ECO:0007669"/>
    <property type="project" value="TreeGrafter"/>
</dbReference>
<dbReference type="EMBL" id="CADCTC010000137">
    <property type="protein sequence ID" value="CAA9254632.1"/>
    <property type="molecule type" value="Genomic_DNA"/>
</dbReference>
<dbReference type="Pfam" id="PF00884">
    <property type="entry name" value="Sulfatase"/>
    <property type="match status" value="1"/>
</dbReference>
<evidence type="ECO:0000256" key="1">
    <source>
        <dbReference type="ARBA" id="ARBA00008779"/>
    </source>
</evidence>
<dbReference type="Gene3D" id="3.40.720.10">
    <property type="entry name" value="Alkaline Phosphatase, subunit A"/>
    <property type="match status" value="1"/>
</dbReference>
<evidence type="ECO:0000256" key="2">
    <source>
        <dbReference type="ARBA" id="ARBA00022801"/>
    </source>
</evidence>
<organism evidence="5">
    <name type="scientific">uncultured Chloroflexota bacterium</name>
    <dbReference type="NCBI Taxonomy" id="166587"/>
    <lineage>
        <taxon>Bacteria</taxon>
        <taxon>Bacillati</taxon>
        <taxon>Chloroflexota</taxon>
        <taxon>environmental samples</taxon>
    </lineage>
</organism>
<dbReference type="GO" id="GO:0047753">
    <property type="term" value="F:choline-sulfatase activity"/>
    <property type="evidence" value="ECO:0007669"/>
    <property type="project" value="UniProtKB-EC"/>
</dbReference>
<keyword evidence="2 5" id="KW-0378">Hydrolase</keyword>
<protein>
    <submittedName>
        <fullName evidence="5">Choline-sulfatase</fullName>
        <ecNumber evidence="5">3.1.6.6</ecNumber>
    </submittedName>
</protein>
<feature type="domain" description="Sulfatase N-terminal" evidence="4">
    <location>
        <begin position="9"/>
        <end position="374"/>
    </location>
</feature>
<dbReference type="PANTHER" id="PTHR42693:SF53">
    <property type="entry name" value="ENDO-4-O-SULFATASE"/>
    <property type="match status" value="1"/>
</dbReference>